<dbReference type="SUPFAM" id="SSF51316">
    <property type="entry name" value="Mss4-like"/>
    <property type="match status" value="1"/>
</dbReference>
<organism evidence="6">
    <name type="scientific">Timema cristinae</name>
    <name type="common">Walking stick</name>
    <dbReference type="NCBI Taxonomy" id="61476"/>
    <lineage>
        <taxon>Eukaryota</taxon>
        <taxon>Metazoa</taxon>
        <taxon>Ecdysozoa</taxon>
        <taxon>Arthropoda</taxon>
        <taxon>Hexapoda</taxon>
        <taxon>Insecta</taxon>
        <taxon>Pterygota</taxon>
        <taxon>Neoptera</taxon>
        <taxon>Polyneoptera</taxon>
        <taxon>Phasmatodea</taxon>
        <taxon>Timematodea</taxon>
        <taxon>Timematoidea</taxon>
        <taxon>Timematidae</taxon>
        <taxon>Timema</taxon>
    </lineage>
</organism>
<name>A0A7R9DSY1_TIMCR</name>
<dbReference type="InterPro" id="IPR002579">
    <property type="entry name" value="Met_Sox_Rdtase_MsrB_dom"/>
</dbReference>
<gene>
    <name evidence="6" type="ORF">TCEB3V08_LOCUS13777</name>
</gene>
<evidence type="ECO:0000256" key="4">
    <source>
        <dbReference type="ARBA" id="ARBA00048488"/>
    </source>
</evidence>
<sequence length="101" mass="10941">MSFFRAFTGKFNKTSDAGTYVCLVCRDPLFSSETKYDSGCGWPAFNDVLEQGKVKLTKDTSNGNTTINTPSQDSNLNLSIISSLVFCRSDILDHAGTKASG</sequence>
<dbReference type="InterPro" id="IPR028427">
    <property type="entry name" value="Met_Sox_Rdtase_MsrB"/>
</dbReference>
<dbReference type="PANTHER" id="PTHR10173">
    <property type="entry name" value="METHIONINE SULFOXIDE REDUCTASE"/>
    <property type="match status" value="1"/>
</dbReference>
<dbReference type="EC" id="1.8.4.12" evidence="2"/>
<keyword evidence="3" id="KW-0560">Oxidoreductase</keyword>
<dbReference type="GO" id="GO:0033743">
    <property type="term" value="F:peptide-methionine (R)-S-oxide reductase activity"/>
    <property type="evidence" value="ECO:0007669"/>
    <property type="project" value="UniProtKB-EC"/>
</dbReference>
<evidence type="ECO:0000259" key="5">
    <source>
        <dbReference type="PROSITE" id="PS51790"/>
    </source>
</evidence>
<protein>
    <recommendedName>
        <fullName evidence="2">peptide-methionine (R)-S-oxide reductase</fullName>
        <ecNumber evidence="2">1.8.4.12</ecNumber>
    </recommendedName>
</protein>
<evidence type="ECO:0000256" key="3">
    <source>
        <dbReference type="ARBA" id="ARBA00023002"/>
    </source>
</evidence>
<dbReference type="InterPro" id="IPR011057">
    <property type="entry name" value="Mss4-like_sf"/>
</dbReference>
<dbReference type="Pfam" id="PF01641">
    <property type="entry name" value="SelR"/>
    <property type="match status" value="1"/>
</dbReference>
<dbReference type="GO" id="GO:0030091">
    <property type="term" value="P:protein repair"/>
    <property type="evidence" value="ECO:0007669"/>
    <property type="project" value="InterPro"/>
</dbReference>
<dbReference type="GO" id="GO:0005737">
    <property type="term" value="C:cytoplasm"/>
    <property type="evidence" value="ECO:0007669"/>
    <property type="project" value="TreeGrafter"/>
</dbReference>
<comment type="similarity">
    <text evidence="1">Belongs to the MsrB Met sulfoxide reductase family.</text>
</comment>
<dbReference type="Gene3D" id="2.170.150.20">
    <property type="entry name" value="Peptide methionine sulfoxide reductase"/>
    <property type="match status" value="1"/>
</dbReference>
<comment type="catalytic activity">
    <reaction evidence="4">
        <text>L-methionyl-[protein] + [thioredoxin]-disulfide + H2O = L-methionyl-(R)-S-oxide-[protein] + [thioredoxin]-dithiol</text>
        <dbReference type="Rhea" id="RHEA:24164"/>
        <dbReference type="Rhea" id="RHEA-COMP:10698"/>
        <dbReference type="Rhea" id="RHEA-COMP:10700"/>
        <dbReference type="Rhea" id="RHEA-COMP:12313"/>
        <dbReference type="Rhea" id="RHEA-COMP:12314"/>
        <dbReference type="ChEBI" id="CHEBI:15377"/>
        <dbReference type="ChEBI" id="CHEBI:16044"/>
        <dbReference type="ChEBI" id="CHEBI:29950"/>
        <dbReference type="ChEBI" id="CHEBI:45764"/>
        <dbReference type="ChEBI" id="CHEBI:50058"/>
        <dbReference type="EC" id="1.8.4.12"/>
    </reaction>
</comment>
<dbReference type="AlphaFoldDB" id="A0A7R9DSY1"/>
<proteinExistence type="inferred from homology"/>
<reference evidence="6" key="1">
    <citation type="submission" date="2020-11" db="EMBL/GenBank/DDBJ databases">
        <authorList>
            <person name="Tran Van P."/>
        </authorList>
    </citation>
    <scope>NUCLEOTIDE SEQUENCE</scope>
</reference>
<accession>A0A7R9DSY1</accession>
<dbReference type="GO" id="GO:0006979">
    <property type="term" value="P:response to oxidative stress"/>
    <property type="evidence" value="ECO:0007669"/>
    <property type="project" value="InterPro"/>
</dbReference>
<evidence type="ECO:0000313" key="6">
    <source>
        <dbReference type="EMBL" id="CAD7419433.1"/>
    </source>
</evidence>
<evidence type="ECO:0000256" key="2">
    <source>
        <dbReference type="ARBA" id="ARBA00012499"/>
    </source>
</evidence>
<dbReference type="EMBL" id="OC351859">
    <property type="protein sequence ID" value="CAD7419433.1"/>
    <property type="molecule type" value="Genomic_DNA"/>
</dbReference>
<dbReference type="PROSITE" id="PS51790">
    <property type="entry name" value="MSRB"/>
    <property type="match status" value="1"/>
</dbReference>
<dbReference type="PANTHER" id="PTHR10173:SF52">
    <property type="entry name" value="METHIONINE-R-SULFOXIDE REDUCTASE B1"/>
    <property type="match status" value="1"/>
</dbReference>
<feature type="domain" description="MsrB" evidence="5">
    <location>
        <begin position="1"/>
        <end position="101"/>
    </location>
</feature>
<evidence type="ECO:0000256" key="1">
    <source>
        <dbReference type="ARBA" id="ARBA00007174"/>
    </source>
</evidence>